<dbReference type="InterPro" id="IPR029058">
    <property type="entry name" value="AB_hydrolase_fold"/>
</dbReference>
<feature type="active site" description="Proton donor/acceptor" evidence="10">
    <location>
        <position position="234"/>
    </location>
</feature>
<evidence type="ECO:0000256" key="2">
    <source>
        <dbReference type="ARBA" id="ARBA00007534"/>
    </source>
</evidence>
<organism evidence="13 14">
    <name type="scientific">Cudoniella acicularis</name>
    <dbReference type="NCBI Taxonomy" id="354080"/>
    <lineage>
        <taxon>Eukaryota</taxon>
        <taxon>Fungi</taxon>
        <taxon>Dikarya</taxon>
        <taxon>Ascomycota</taxon>
        <taxon>Pezizomycotina</taxon>
        <taxon>Leotiomycetes</taxon>
        <taxon>Helotiales</taxon>
        <taxon>Tricladiaceae</taxon>
        <taxon>Cudoniella</taxon>
    </lineage>
</organism>
<feature type="disulfide bond" evidence="11">
    <location>
        <begin position="217"/>
        <end position="224"/>
    </location>
</feature>
<evidence type="ECO:0000256" key="10">
    <source>
        <dbReference type="PIRSR" id="PIRSR611150-1"/>
    </source>
</evidence>
<dbReference type="InterPro" id="IPR011150">
    <property type="entry name" value="Cutinase_monf"/>
</dbReference>
<sequence>MKSFAFLSLLASLPVLTLAVSIVEPAVAKPVKRDWPDLDAFLTEVAELFSDITTDDFSDALTNGEAALATLFDIQTTQNLGSGCDDVTVLFARGTFEPGNVGALVGPEFFDALSSMLGSSKSLGIQGVDYPASIEGTNEGDVTEGETMARNITSILSSCPSTQLVLSGYSQGAALVHNAAVDVGSLMSSVAAVVTFGDPDSSTPVAGINPSKVLIICHVGDVVCSGYPVITPQHLTYAVNADEAASFVISQLS</sequence>
<evidence type="ECO:0000256" key="11">
    <source>
        <dbReference type="PIRSR" id="PIRSR611150-2"/>
    </source>
</evidence>
<dbReference type="EMBL" id="JAAMPI010000042">
    <property type="protein sequence ID" value="KAF4636949.1"/>
    <property type="molecule type" value="Genomic_DNA"/>
</dbReference>
<comment type="catalytic activity">
    <reaction evidence="9 12">
        <text>cutin + H2O = cutin monomers.</text>
        <dbReference type="EC" id="3.1.1.74"/>
    </reaction>
</comment>
<protein>
    <recommendedName>
        <fullName evidence="3 12">Cutinase</fullName>
        <ecNumber evidence="3 12">3.1.1.74</ecNumber>
    </recommendedName>
</protein>
<keyword evidence="4 12" id="KW-0719">Serine esterase</keyword>
<dbReference type="EC" id="3.1.1.74" evidence="3 12"/>
<comment type="function">
    <text evidence="12">Catalyzes the hydrolysis of complex carboxylic polyesters found in the cell wall of plants. Degrades cutin, a macromolecule that forms the structure of the plant cuticle.</text>
</comment>
<feature type="disulfide bond" evidence="11">
    <location>
        <begin position="84"/>
        <end position="159"/>
    </location>
</feature>
<keyword evidence="5 12" id="KW-0964">Secreted</keyword>
<comment type="subcellular location">
    <subcellularLocation>
        <location evidence="1 12">Secreted</location>
    </subcellularLocation>
</comment>
<dbReference type="GO" id="GO:0016052">
    <property type="term" value="P:carbohydrate catabolic process"/>
    <property type="evidence" value="ECO:0007669"/>
    <property type="project" value="TreeGrafter"/>
</dbReference>
<gene>
    <name evidence="13" type="ORF">G7Y89_g1125</name>
</gene>
<evidence type="ECO:0000256" key="1">
    <source>
        <dbReference type="ARBA" id="ARBA00004613"/>
    </source>
</evidence>
<dbReference type="SMART" id="SM01110">
    <property type="entry name" value="Cutinase"/>
    <property type="match status" value="1"/>
</dbReference>
<keyword evidence="8 11" id="KW-1015">Disulfide bond</keyword>
<dbReference type="PANTHER" id="PTHR48250">
    <property type="entry name" value="CUTINASE 2-RELATED"/>
    <property type="match status" value="1"/>
</dbReference>
<feature type="active site" evidence="10">
    <location>
        <position position="221"/>
    </location>
</feature>
<keyword evidence="14" id="KW-1185">Reference proteome</keyword>
<name>A0A8H4RVV7_9HELO</name>
<dbReference type="PRINTS" id="PR00129">
    <property type="entry name" value="CUTINASE"/>
</dbReference>
<reference evidence="13 14" key="1">
    <citation type="submission" date="2020-03" db="EMBL/GenBank/DDBJ databases">
        <title>Draft Genome Sequence of Cudoniella acicularis.</title>
        <authorList>
            <person name="Buettner E."/>
            <person name="Kellner H."/>
        </authorList>
    </citation>
    <scope>NUCLEOTIDE SEQUENCE [LARGE SCALE GENOMIC DNA]</scope>
    <source>
        <strain evidence="13 14">DSM 108380</strain>
    </source>
</reference>
<accession>A0A8H4RVV7</accession>
<evidence type="ECO:0000256" key="7">
    <source>
        <dbReference type="ARBA" id="ARBA00022801"/>
    </source>
</evidence>
<feature type="active site" description="Nucleophile" evidence="10">
    <location>
        <position position="170"/>
    </location>
</feature>
<dbReference type="OrthoDB" id="2975078at2759"/>
<dbReference type="GO" id="GO:0050525">
    <property type="term" value="F:cutinase activity"/>
    <property type="evidence" value="ECO:0007669"/>
    <property type="project" value="UniProtKB-UniRule"/>
</dbReference>
<dbReference type="AlphaFoldDB" id="A0A8H4RVV7"/>
<evidence type="ECO:0000313" key="14">
    <source>
        <dbReference type="Proteomes" id="UP000566819"/>
    </source>
</evidence>
<feature type="chain" id="PRO_5034432781" description="Cutinase" evidence="12">
    <location>
        <begin position="20"/>
        <end position="253"/>
    </location>
</feature>
<dbReference type="Pfam" id="PF01083">
    <property type="entry name" value="Cutinase"/>
    <property type="match status" value="1"/>
</dbReference>
<evidence type="ECO:0000256" key="8">
    <source>
        <dbReference type="ARBA" id="ARBA00023157"/>
    </source>
</evidence>
<dbReference type="PANTHER" id="PTHR48250:SF2">
    <property type="entry name" value="CUTINASE"/>
    <property type="match status" value="1"/>
</dbReference>
<evidence type="ECO:0000256" key="6">
    <source>
        <dbReference type="ARBA" id="ARBA00022729"/>
    </source>
</evidence>
<keyword evidence="6 12" id="KW-0732">Signal</keyword>
<keyword evidence="7 12" id="KW-0378">Hydrolase</keyword>
<feature type="signal peptide" evidence="12">
    <location>
        <begin position="1"/>
        <end position="19"/>
    </location>
</feature>
<evidence type="ECO:0000256" key="3">
    <source>
        <dbReference type="ARBA" id="ARBA00013095"/>
    </source>
</evidence>
<evidence type="ECO:0000256" key="9">
    <source>
        <dbReference type="ARBA" id="ARBA00034045"/>
    </source>
</evidence>
<dbReference type="Gene3D" id="3.40.50.1820">
    <property type="entry name" value="alpha/beta hydrolase"/>
    <property type="match status" value="1"/>
</dbReference>
<evidence type="ECO:0000313" key="13">
    <source>
        <dbReference type="EMBL" id="KAF4636949.1"/>
    </source>
</evidence>
<dbReference type="InterPro" id="IPR000675">
    <property type="entry name" value="Cutinase/axe"/>
</dbReference>
<proteinExistence type="inferred from homology"/>
<dbReference type="InterPro" id="IPR043580">
    <property type="entry name" value="CUTINASE_1"/>
</dbReference>
<dbReference type="Proteomes" id="UP000566819">
    <property type="component" value="Unassembled WGS sequence"/>
</dbReference>
<comment type="caution">
    <text evidence="13">The sequence shown here is derived from an EMBL/GenBank/DDBJ whole genome shotgun (WGS) entry which is preliminary data.</text>
</comment>
<evidence type="ECO:0000256" key="12">
    <source>
        <dbReference type="RuleBase" id="RU361263"/>
    </source>
</evidence>
<dbReference type="SUPFAM" id="SSF53474">
    <property type="entry name" value="alpha/beta-Hydrolases"/>
    <property type="match status" value="1"/>
</dbReference>
<dbReference type="GO" id="GO:0005576">
    <property type="term" value="C:extracellular region"/>
    <property type="evidence" value="ECO:0007669"/>
    <property type="project" value="UniProtKB-SubCell"/>
</dbReference>
<evidence type="ECO:0000256" key="5">
    <source>
        <dbReference type="ARBA" id="ARBA00022525"/>
    </source>
</evidence>
<comment type="similarity">
    <text evidence="2 12">Belongs to the cutinase family.</text>
</comment>
<dbReference type="PROSITE" id="PS00155">
    <property type="entry name" value="CUTINASE_1"/>
    <property type="match status" value="1"/>
</dbReference>
<evidence type="ECO:0000256" key="4">
    <source>
        <dbReference type="ARBA" id="ARBA00022487"/>
    </source>
</evidence>